<protein>
    <submittedName>
        <fullName evidence="2">Uncharacterized protein</fullName>
    </submittedName>
</protein>
<feature type="region of interest" description="Disordered" evidence="1">
    <location>
        <begin position="64"/>
        <end position="84"/>
    </location>
</feature>
<sequence length="185" mass="18818">MHRVVPPRARARRFHKLLSNTSRTSWHKGTLSWPPGRSGCAPNASATDNGSAKRLARSSSSWRLHLASPGPSPDRWSSTSWASLASSGSASGAKAWAPALMRTPRLLAREAAPPPAPPRTRAGGGRRLLRRRRLRPAREGAVPAALGAPRAAAPAAEHAGGGGGGDAGGGGGGGGGDGRAMGGRL</sequence>
<feature type="compositionally biased region" description="Low complexity" evidence="1">
    <location>
        <begin position="139"/>
        <end position="158"/>
    </location>
</feature>
<evidence type="ECO:0000256" key="1">
    <source>
        <dbReference type="SAM" id="MobiDB-lite"/>
    </source>
</evidence>
<keyword evidence="3" id="KW-1185">Reference proteome</keyword>
<feature type="region of interest" description="Disordered" evidence="1">
    <location>
        <begin position="109"/>
        <end position="185"/>
    </location>
</feature>
<feature type="compositionally biased region" description="Gly residues" evidence="1">
    <location>
        <begin position="159"/>
        <end position="185"/>
    </location>
</feature>
<reference evidence="2" key="1">
    <citation type="submission" date="2023-10" db="EMBL/GenBank/DDBJ databases">
        <authorList>
            <person name="Chen Y."/>
            <person name="Shah S."/>
            <person name="Dougan E. K."/>
            <person name="Thang M."/>
            <person name="Chan C."/>
        </authorList>
    </citation>
    <scope>NUCLEOTIDE SEQUENCE [LARGE SCALE GENOMIC DNA]</scope>
</reference>
<dbReference type="EMBL" id="CAUYUJ010022026">
    <property type="protein sequence ID" value="CAK0908496.1"/>
    <property type="molecule type" value="Genomic_DNA"/>
</dbReference>
<comment type="caution">
    <text evidence="2">The sequence shown here is derived from an EMBL/GenBank/DDBJ whole genome shotgun (WGS) entry which is preliminary data.</text>
</comment>
<proteinExistence type="predicted"/>
<gene>
    <name evidence="2" type="ORF">PCOR1329_LOCUS83159</name>
</gene>
<name>A0ABN9Y7A3_9DINO</name>
<organism evidence="2 3">
    <name type="scientific">Prorocentrum cordatum</name>
    <dbReference type="NCBI Taxonomy" id="2364126"/>
    <lineage>
        <taxon>Eukaryota</taxon>
        <taxon>Sar</taxon>
        <taxon>Alveolata</taxon>
        <taxon>Dinophyceae</taxon>
        <taxon>Prorocentrales</taxon>
        <taxon>Prorocentraceae</taxon>
        <taxon>Prorocentrum</taxon>
    </lineage>
</organism>
<dbReference type="Proteomes" id="UP001189429">
    <property type="component" value="Unassembled WGS sequence"/>
</dbReference>
<accession>A0ABN9Y7A3</accession>
<evidence type="ECO:0000313" key="3">
    <source>
        <dbReference type="Proteomes" id="UP001189429"/>
    </source>
</evidence>
<feature type="region of interest" description="Disordered" evidence="1">
    <location>
        <begin position="19"/>
        <end position="51"/>
    </location>
</feature>
<evidence type="ECO:0000313" key="2">
    <source>
        <dbReference type="EMBL" id="CAK0908496.1"/>
    </source>
</evidence>